<feature type="compositionally biased region" description="Polar residues" evidence="2">
    <location>
        <begin position="187"/>
        <end position="199"/>
    </location>
</feature>
<dbReference type="AlphaFoldDB" id="A0AAV7LUV8"/>
<dbReference type="Pfam" id="PF06625">
    <property type="entry name" value="DUF1151"/>
    <property type="match status" value="1"/>
</dbReference>
<evidence type="ECO:0000313" key="4">
    <source>
        <dbReference type="Proteomes" id="UP001066276"/>
    </source>
</evidence>
<keyword evidence="1" id="KW-0175">Coiled coil</keyword>
<dbReference type="InterPro" id="IPR009533">
    <property type="entry name" value="FAM107"/>
</dbReference>
<evidence type="ECO:0000256" key="1">
    <source>
        <dbReference type="ARBA" id="ARBA00023054"/>
    </source>
</evidence>
<evidence type="ECO:0000256" key="2">
    <source>
        <dbReference type="SAM" id="MobiDB-lite"/>
    </source>
</evidence>
<reference evidence="3" key="1">
    <citation type="journal article" date="2022" name="bioRxiv">
        <title>Sequencing and chromosome-scale assembly of the giantPleurodeles waltlgenome.</title>
        <authorList>
            <person name="Brown T."/>
            <person name="Elewa A."/>
            <person name="Iarovenko S."/>
            <person name="Subramanian E."/>
            <person name="Araus A.J."/>
            <person name="Petzold A."/>
            <person name="Susuki M."/>
            <person name="Suzuki K.-i.T."/>
            <person name="Hayashi T."/>
            <person name="Toyoda A."/>
            <person name="Oliveira C."/>
            <person name="Osipova E."/>
            <person name="Leigh N.D."/>
            <person name="Simon A."/>
            <person name="Yun M.H."/>
        </authorList>
    </citation>
    <scope>NUCLEOTIDE SEQUENCE</scope>
    <source>
        <strain evidence="3">20211129_DDA</strain>
        <tissue evidence="3">Liver</tissue>
    </source>
</reference>
<dbReference type="PANTHER" id="PTHR16768">
    <property type="entry name" value="DOWN REGULATED IN RENAL CARCINOMA 1/TU3A"/>
    <property type="match status" value="1"/>
</dbReference>
<proteinExistence type="predicted"/>
<evidence type="ECO:0000313" key="3">
    <source>
        <dbReference type="EMBL" id="KAJ1095325.1"/>
    </source>
</evidence>
<feature type="region of interest" description="Disordered" evidence="2">
    <location>
        <begin position="127"/>
        <end position="160"/>
    </location>
</feature>
<protein>
    <submittedName>
        <fullName evidence="3">Uncharacterized protein</fullName>
    </submittedName>
</protein>
<comment type="caution">
    <text evidence="3">The sequence shown here is derived from an EMBL/GenBank/DDBJ whole genome shotgun (WGS) entry which is preliminary data.</text>
</comment>
<dbReference type="Proteomes" id="UP001066276">
    <property type="component" value="Chromosome 10"/>
</dbReference>
<feature type="region of interest" description="Disordered" evidence="2">
    <location>
        <begin position="179"/>
        <end position="201"/>
    </location>
</feature>
<dbReference type="EMBL" id="JANPWB010000014">
    <property type="protein sequence ID" value="KAJ1095325.1"/>
    <property type="molecule type" value="Genomic_DNA"/>
</dbReference>
<feature type="compositionally biased region" description="Basic and acidic residues" evidence="2">
    <location>
        <begin position="145"/>
        <end position="160"/>
    </location>
</feature>
<organism evidence="3 4">
    <name type="scientific">Pleurodeles waltl</name>
    <name type="common">Iberian ribbed newt</name>
    <dbReference type="NCBI Taxonomy" id="8319"/>
    <lineage>
        <taxon>Eukaryota</taxon>
        <taxon>Metazoa</taxon>
        <taxon>Chordata</taxon>
        <taxon>Craniata</taxon>
        <taxon>Vertebrata</taxon>
        <taxon>Euteleostomi</taxon>
        <taxon>Amphibia</taxon>
        <taxon>Batrachia</taxon>
        <taxon>Caudata</taxon>
        <taxon>Salamandroidea</taxon>
        <taxon>Salamandridae</taxon>
        <taxon>Pleurodelinae</taxon>
        <taxon>Pleurodeles</taxon>
    </lineage>
</organism>
<sequence length="227" mass="24616">MSQELWLWAKAQVLASLRSPYGLEAILPAPKKASPGTGDRNGESVLPPTTAQLLASCKAANPMKASRTRQDLHKELLLTHRKGLVLHSKPELLRVLERRRCQERLGAEPTQDQTPLQQELLRWQQRREEVRNGSEIAPSAATEGGGERKYPRVPKGQREPEEVSLAGTAGLQNLSQLTPLLEGSKPSPLTATLAASQAGVSAEPRLPAMASQYQCPGLDAGSRKPCA</sequence>
<name>A0AAV7LUV8_PLEWA</name>
<keyword evidence="4" id="KW-1185">Reference proteome</keyword>
<gene>
    <name evidence="3" type="ORF">NDU88_000490</name>
</gene>
<accession>A0AAV7LUV8</accession>
<dbReference type="PANTHER" id="PTHR16768:SF1">
    <property type="entry name" value="PROTEIN FAM107B"/>
    <property type="match status" value="1"/>
</dbReference>